<name>A0A0B1Q5X4_9HYPH</name>
<proteinExistence type="predicted"/>
<feature type="compositionally biased region" description="Acidic residues" evidence="1">
    <location>
        <begin position="76"/>
        <end position="88"/>
    </location>
</feature>
<dbReference type="Pfam" id="PF09954">
    <property type="entry name" value="DUF2188"/>
    <property type="match status" value="1"/>
</dbReference>
<comment type="caution">
    <text evidence="2">The sequence shown here is derived from an EMBL/GenBank/DDBJ whole genome shotgun (WGS) entry which is preliminary data.</text>
</comment>
<gene>
    <name evidence="2" type="ORF">LA66_09420</name>
</gene>
<evidence type="ECO:0000256" key="1">
    <source>
        <dbReference type="SAM" id="MobiDB-lite"/>
    </source>
</evidence>
<evidence type="ECO:0008006" key="4">
    <source>
        <dbReference type="Google" id="ProtNLM"/>
    </source>
</evidence>
<accession>A0A0B1Q5X4</accession>
<feature type="region of interest" description="Disordered" evidence="1">
    <location>
        <begin position="56"/>
        <end position="88"/>
    </location>
</feature>
<reference evidence="2 3" key="1">
    <citation type="submission" date="2014-09" db="EMBL/GenBank/DDBJ databases">
        <title>Isolation and characterization of Aurantimonas altamirensis ON-56566 from clinical sample following a dog bite.</title>
        <authorList>
            <person name="Eshaghi A."/>
            <person name="Li A."/>
            <person name="Shahinas D."/>
            <person name="Bahn P."/>
            <person name="Kus J.V."/>
            <person name="Patel S.N."/>
        </authorList>
    </citation>
    <scope>NUCLEOTIDE SEQUENCE [LARGE SCALE GENOMIC DNA]</scope>
    <source>
        <strain evidence="2 3">ON-56566</strain>
    </source>
</reference>
<evidence type="ECO:0000313" key="3">
    <source>
        <dbReference type="Proteomes" id="UP000030826"/>
    </source>
</evidence>
<protein>
    <recommendedName>
        <fullName evidence="4">DUF2188 domain-containing protein</fullName>
    </recommendedName>
</protein>
<dbReference type="InterPro" id="IPR018691">
    <property type="entry name" value="DUF2188"/>
</dbReference>
<dbReference type="EMBL" id="JRFJ01000002">
    <property type="protein sequence ID" value="KHJ54781.1"/>
    <property type="molecule type" value="Genomic_DNA"/>
</dbReference>
<organism evidence="2 3">
    <name type="scientific">Aureimonas altamirensis</name>
    <dbReference type="NCBI Taxonomy" id="370622"/>
    <lineage>
        <taxon>Bacteria</taxon>
        <taxon>Pseudomonadati</taxon>
        <taxon>Pseudomonadota</taxon>
        <taxon>Alphaproteobacteria</taxon>
        <taxon>Hyphomicrobiales</taxon>
        <taxon>Aurantimonadaceae</taxon>
        <taxon>Aureimonas</taxon>
    </lineage>
</organism>
<dbReference type="RefSeq" id="WP_039191755.1">
    <property type="nucleotide sequence ID" value="NZ_JRFJ01000002.1"/>
</dbReference>
<sequence length="88" mass="9617">MAQIHYRIVEHDGGWAYKVNDVFSETFPTHDDALAAAKDAAARQALSGETEGIVFQTADGKWHSEVSRGDDRPQADVEDEDVAEGTGR</sequence>
<dbReference type="Proteomes" id="UP000030826">
    <property type="component" value="Unassembled WGS sequence"/>
</dbReference>
<dbReference type="STRING" id="370622.LA66_09420"/>
<dbReference type="OrthoDB" id="7596641at2"/>
<evidence type="ECO:0000313" key="2">
    <source>
        <dbReference type="EMBL" id="KHJ54781.1"/>
    </source>
</evidence>
<feature type="compositionally biased region" description="Basic and acidic residues" evidence="1">
    <location>
        <begin position="60"/>
        <end position="75"/>
    </location>
</feature>
<dbReference type="AlphaFoldDB" id="A0A0B1Q5X4"/>